<dbReference type="EnsemblMetazoa" id="OVOC10925.1">
    <property type="protein sequence ID" value="OVOC10925.1"/>
    <property type="gene ID" value="WBGene00247734"/>
</dbReference>
<dbReference type="GO" id="GO:0008074">
    <property type="term" value="C:guanylate cyclase complex, soluble"/>
    <property type="evidence" value="ECO:0007669"/>
    <property type="project" value="TreeGrafter"/>
</dbReference>
<sequence length="637" mass="73589">MQTASDKIGFLKDDENIEHYHDKNIFHLVTKIVAITGVTYDQFWEIFGDFYIDYLCNHGWNELLRSMSPDFMNFFSELNSLHYFISFATYKNTTRRPSFRCEKCEDGSILLHYYSSQRGIHPILKGAVRKVAKNFFGIEVKITLIELSKCNVQYADSLYEQEHAVYKIENINQYGLLWTESKEVKNENDAILQVNKMDFNSLQPYHFIADRNCTLIQCGKGLYQHISMKLLAPGTPLDRIFDIIWPQISFDFDRIHNFINAMFVLQLKTVMNNKQLNSIRTRRNQTKSLKLKGQMIILEQKNRLLYIGSPDLNTISELFEYGIRLEAMPLHDFTRDLILLNQQRLSNIEKNMQLQATSTEMEKQTRDVKCEHVETEALLYQLLPTFVATQLINGKKMAACEFLEFKSLNSGEYQEVTVMFSDIQNFNTIVVGYKPEQVIKLLNELFIKLDRLVEKHSVVKIETTDDTYVTVGGIPEQTNNHCEILCYVALGMIFETRSIIDPITEKPLQLRFGINSGPIVAGVIGKKMPRYCLFGDTVNTASRMTTHGVAGKIHCSKSSFECAQRTGKFIFEYRGKMKIKNKGAMETYFLKSSIKKSIWEITGIERNVDKHSIDGYAELEKGLEQKEAKNCQVCTML</sequence>
<dbReference type="Gene3D" id="3.30.70.1230">
    <property type="entry name" value="Nucleotide cyclase"/>
    <property type="match status" value="1"/>
</dbReference>
<dbReference type="Gene3D" id="3.90.1520.10">
    <property type="entry name" value="H-NOX domain"/>
    <property type="match status" value="1"/>
</dbReference>
<dbReference type="GO" id="GO:0004383">
    <property type="term" value="F:guanylate cyclase activity"/>
    <property type="evidence" value="ECO:0007669"/>
    <property type="project" value="UniProtKB-EC"/>
</dbReference>
<evidence type="ECO:0000256" key="9">
    <source>
        <dbReference type="ARBA" id="ARBA00023054"/>
    </source>
</evidence>
<dbReference type="EMBL" id="CMVM020000346">
    <property type="status" value="NOT_ANNOTATED_CDS"/>
    <property type="molecule type" value="Genomic_DNA"/>
</dbReference>
<feature type="domain" description="Guanylate cyclase" evidence="13">
    <location>
        <begin position="417"/>
        <end position="545"/>
    </location>
</feature>
<dbReference type="InterPro" id="IPR029787">
    <property type="entry name" value="Nucleotide_cyclase"/>
</dbReference>
<keyword evidence="6" id="KW-0349">Heme</keyword>
<dbReference type="GO" id="GO:0005525">
    <property type="term" value="F:GTP binding"/>
    <property type="evidence" value="ECO:0007669"/>
    <property type="project" value="UniProtKB-KW"/>
</dbReference>
<reference evidence="14" key="2">
    <citation type="submission" date="2022-06" db="UniProtKB">
        <authorList>
            <consortium name="EnsemblMetazoa"/>
        </authorList>
    </citation>
    <scope>IDENTIFICATION</scope>
</reference>
<evidence type="ECO:0000256" key="12">
    <source>
        <dbReference type="ARBA" id="ARBA00023293"/>
    </source>
</evidence>
<evidence type="ECO:0000313" key="15">
    <source>
        <dbReference type="Proteomes" id="UP000024404"/>
    </source>
</evidence>
<dbReference type="PANTHER" id="PTHR45655:SF13">
    <property type="entry name" value="SOLUBLE GUANYLATE CYCLASE GCY-32-RELATED"/>
    <property type="match status" value="1"/>
</dbReference>
<evidence type="ECO:0000256" key="6">
    <source>
        <dbReference type="ARBA" id="ARBA00022617"/>
    </source>
</evidence>
<dbReference type="SUPFAM" id="SSF55073">
    <property type="entry name" value="Nucleotide cyclase"/>
    <property type="match status" value="1"/>
</dbReference>
<keyword evidence="5" id="KW-0963">Cytoplasm</keyword>
<dbReference type="InterPro" id="IPR024096">
    <property type="entry name" value="NO_sig/Golgi_transp_ligand-bd"/>
</dbReference>
<evidence type="ECO:0000256" key="5">
    <source>
        <dbReference type="ARBA" id="ARBA00022490"/>
    </source>
</evidence>
<dbReference type="InterPro" id="IPR042463">
    <property type="entry name" value="HNOB_dom_associated_sf"/>
</dbReference>
<dbReference type="Pfam" id="PF07700">
    <property type="entry name" value="HNOB"/>
    <property type="match status" value="1"/>
</dbReference>
<comment type="cofactor">
    <cofactor evidence="2">
        <name>heme</name>
        <dbReference type="ChEBI" id="CHEBI:30413"/>
    </cofactor>
</comment>
<organism evidence="14 15">
    <name type="scientific">Onchocerca volvulus</name>
    <dbReference type="NCBI Taxonomy" id="6282"/>
    <lineage>
        <taxon>Eukaryota</taxon>
        <taxon>Metazoa</taxon>
        <taxon>Ecdysozoa</taxon>
        <taxon>Nematoda</taxon>
        <taxon>Chromadorea</taxon>
        <taxon>Rhabditida</taxon>
        <taxon>Spirurina</taxon>
        <taxon>Spiruromorpha</taxon>
        <taxon>Filarioidea</taxon>
        <taxon>Onchocercidae</taxon>
        <taxon>Onchocerca</taxon>
    </lineage>
</organism>
<evidence type="ECO:0000259" key="13">
    <source>
        <dbReference type="PROSITE" id="PS50125"/>
    </source>
</evidence>
<proteinExistence type="predicted"/>
<dbReference type="SUPFAM" id="SSF111126">
    <property type="entry name" value="Ligand-binding domain in the NO signalling and Golgi transport"/>
    <property type="match status" value="1"/>
</dbReference>
<keyword evidence="7" id="KW-0547">Nucleotide-binding</keyword>
<dbReference type="InterPro" id="IPR038158">
    <property type="entry name" value="H-NOX_domain_sf"/>
</dbReference>
<protein>
    <recommendedName>
        <fullName evidence="4">guanylate cyclase</fullName>
        <ecNumber evidence="4">4.6.1.2</ecNumber>
    </recommendedName>
</protein>
<evidence type="ECO:0000256" key="1">
    <source>
        <dbReference type="ARBA" id="ARBA00001436"/>
    </source>
</evidence>
<keyword evidence="11" id="KW-0456">Lyase</keyword>
<accession>A0A8R1TK96</accession>
<dbReference type="InterPro" id="IPR011644">
    <property type="entry name" value="Heme_NO-bd"/>
</dbReference>
<name>A0A8R1TK96_ONCVO</name>
<reference evidence="15" key="1">
    <citation type="submission" date="2013-10" db="EMBL/GenBank/DDBJ databases">
        <title>Genome sequencing of Onchocerca volvulus.</title>
        <authorList>
            <person name="Cotton J."/>
            <person name="Tsai J."/>
            <person name="Stanley E."/>
            <person name="Tracey A."/>
            <person name="Holroyd N."/>
            <person name="Lustigman S."/>
            <person name="Berriman M."/>
        </authorList>
    </citation>
    <scope>NUCLEOTIDE SEQUENCE</scope>
</reference>
<dbReference type="EC" id="4.6.1.2" evidence="4"/>
<dbReference type="GO" id="GO:0070482">
    <property type="term" value="P:response to oxygen levels"/>
    <property type="evidence" value="ECO:0007669"/>
    <property type="project" value="TreeGrafter"/>
</dbReference>
<evidence type="ECO:0000256" key="3">
    <source>
        <dbReference type="ARBA" id="ARBA00004496"/>
    </source>
</evidence>
<evidence type="ECO:0000256" key="11">
    <source>
        <dbReference type="ARBA" id="ARBA00023239"/>
    </source>
</evidence>
<keyword evidence="12" id="KW-0141">cGMP biosynthesis</keyword>
<dbReference type="Pfam" id="PF07701">
    <property type="entry name" value="HNOBA"/>
    <property type="match status" value="1"/>
</dbReference>
<dbReference type="Gene3D" id="6.10.250.780">
    <property type="match status" value="1"/>
</dbReference>
<dbReference type="Proteomes" id="UP000024404">
    <property type="component" value="Unassembled WGS sequence"/>
</dbReference>
<evidence type="ECO:0000256" key="8">
    <source>
        <dbReference type="ARBA" id="ARBA00023004"/>
    </source>
</evidence>
<evidence type="ECO:0000256" key="10">
    <source>
        <dbReference type="ARBA" id="ARBA00023134"/>
    </source>
</evidence>
<dbReference type="Gene3D" id="3.30.450.260">
    <property type="entry name" value="Haem NO binding associated domain"/>
    <property type="match status" value="1"/>
</dbReference>
<keyword evidence="9" id="KW-0175">Coiled coil</keyword>
<keyword evidence="10" id="KW-0342">GTP-binding</keyword>
<evidence type="ECO:0000256" key="4">
    <source>
        <dbReference type="ARBA" id="ARBA00012202"/>
    </source>
</evidence>
<dbReference type="PANTHER" id="PTHR45655">
    <property type="entry name" value="GUANYLATE CYCLASE SOLUBLE SUBUNIT BETA-2"/>
    <property type="match status" value="1"/>
</dbReference>
<evidence type="ECO:0000256" key="2">
    <source>
        <dbReference type="ARBA" id="ARBA00001971"/>
    </source>
</evidence>
<dbReference type="InterPro" id="IPR011645">
    <property type="entry name" value="HNOB_dom_associated"/>
</dbReference>
<dbReference type="AlphaFoldDB" id="A0A8R1TK96"/>
<dbReference type="SMART" id="SM00044">
    <property type="entry name" value="CYCc"/>
    <property type="match status" value="1"/>
</dbReference>
<dbReference type="CDD" id="cd07302">
    <property type="entry name" value="CHD"/>
    <property type="match status" value="1"/>
</dbReference>
<dbReference type="FunFam" id="3.30.70.1230:FF:000007">
    <property type="entry name" value="Guanylate cyclase soluble subunit alpha-3"/>
    <property type="match status" value="1"/>
</dbReference>
<comment type="catalytic activity">
    <reaction evidence="1">
        <text>GTP = 3',5'-cyclic GMP + diphosphate</text>
        <dbReference type="Rhea" id="RHEA:13665"/>
        <dbReference type="ChEBI" id="CHEBI:33019"/>
        <dbReference type="ChEBI" id="CHEBI:37565"/>
        <dbReference type="ChEBI" id="CHEBI:57746"/>
        <dbReference type="EC" id="4.6.1.2"/>
    </reaction>
</comment>
<keyword evidence="8" id="KW-0408">Iron</keyword>
<keyword evidence="15" id="KW-1185">Reference proteome</keyword>
<evidence type="ECO:0000313" key="14">
    <source>
        <dbReference type="EnsemblMetazoa" id="OVOC10925.1"/>
    </source>
</evidence>
<dbReference type="OMA" id="IWMESMR"/>
<dbReference type="InterPro" id="IPR001054">
    <property type="entry name" value="A/G_cyclase"/>
</dbReference>
<comment type="subcellular location">
    <subcellularLocation>
        <location evidence="3">Cytoplasm</location>
    </subcellularLocation>
</comment>
<dbReference type="GO" id="GO:0019934">
    <property type="term" value="P:cGMP-mediated signaling"/>
    <property type="evidence" value="ECO:0007669"/>
    <property type="project" value="TreeGrafter"/>
</dbReference>
<keyword evidence="6" id="KW-0479">Metal-binding</keyword>
<dbReference type="GO" id="GO:0020037">
    <property type="term" value="F:heme binding"/>
    <property type="evidence" value="ECO:0007669"/>
    <property type="project" value="InterPro"/>
</dbReference>
<dbReference type="PROSITE" id="PS50125">
    <property type="entry name" value="GUANYLATE_CYCLASE_2"/>
    <property type="match status" value="1"/>
</dbReference>
<evidence type="ECO:0000256" key="7">
    <source>
        <dbReference type="ARBA" id="ARBA00022741"/>
    </source>
</evidence>
<dbReference type="Pfam" id="PF00211">
    <property type="entry name" value="Guanylate_cyc"/>
    <property type="match status" value="1"/>
</dbReference>